<name>A0AAD9XUU4_COLKA</name>
<evidence type="ECO:0000313" key="2">
    <source>
        <dbReference type="Proteomes" id="UP001281614"/>
    </source>
</evidence>
<reference evidence="1" key="1">
    <citation type="submission" date="2023-02" db="EMBL/GenBank/DDBJ databases">
        <title>Colletotrichum kahawae CIFC_Que2 genome sequencing and assembly.</title>
        <authorList>
            <person name="Baroncelli R."/>
        </authorList>
    </citation>
    <scope>NUCLEOTIDE SEQUENCE</scope>
    <source>
        <strain evidence="1">CIFC_Que2</strain>
    </source>
</reference>
<accession>A0AAD9XUU4</accession>
<keyword evidence="2" id="KW-1185">Reference proteome</keyword>
<dbReference type="Proteomes" id="UP001281614">
    <property type="component" value="Unassembled WGS sequence"/>
</dbReference>
<dbReference type="AlphaFoldDB" id="A0AAD9XUU4"/>
<proteinExistence type="predicted"/>
<gene>
    <name evidence="1" type="ORF">CKAH01_11101</name>
</gene>
<protein>
    <submittedName>
        <fullName evidence="1">Uncharacterized protein</fullName>
    </submittedName>
</protein>
<evidence type="ECO:0000313" key="1">
    <source>
        <dbReference type="EMBL" id="KAK2728304.1"/>
    </source>
</evidence>
<sequence>MMAGGLEETFIVLDDWMEGAGVATFDTATNVLGDGTGPGLELDSGTGGVSKGLGDGGTTMGELVITCEVPGTDAGMLEFVNRNEDEGLKIDGMDVVDWGRVRVLLEETLNETTGWLLLLLVLVVDVEIAGIDVVDVTCVLRLGDVELTASELALVDDESTDIVRLYYENMGVNIPVELEEDLWGEDVDEESVFVDVAVDEIEGVIVEVKEEDEGVDDELSVDEALDEAEVEVIVEELLSLLLPAELVIVDEVLEVKGETVLLVTLLVTVELEELVVLVDVGVDEESVLVVLLLLEEVVRQSMSQRQSSGAGFAAKVGFIFWKPQ</sequence>
<organism evidence="1 2">
    <name type="scientific">Colletotrichum kahawae</name>
    <name type="common">Coffee berry disease fungus</name>
    <dbReference type="NCBI Taxonomy" id="34407"/>
    <lineage>
        <taxon>Eukaryota</taxon>
        <taxon>Fungi</taxon>
        <taxon>Dikarya</taxon>
        <taxon>Ascomycota</taxon>
        <taxon>Pezizomycotina</taxon>
        <taxon>Sordariomycetes</taxon>
        <taxon>Hypocreomycetidae</taxon>
        <taxon>Glomerellales</taxon>
        <taxon>Glomerellaceae</taxon>
        <taxon>Colletotrichum</taxon>
        <taxon>Colletotrichum gloeosporioides species complex</taxon>
    </lineage>
</organism>
<comment type="caution">
    <text evidence="1">The sequence shown here is derived from an EMBL/GenBank/DDBJ whole genome shotgun (WGS) entry which is preliminary data.</text>
</comment>
<dbReference type="EMBL" id="VYYT01000883">
    <property type="protein sequence ID" value="KAK2728304.1"/>
    <property type="molecule type" value="Genomic_DNA"/>
</dbReference>